<evidence type="ECO:0000313" key="7">
    <source>
        <dbReference type="EMBL" id="EXX89268.1"/>
    </source>
</evidence>
<evidence type="ECO:0000256" key="4">
    <source>
        <dbReference type="PROSITE-ProRule" id="PRU00169"/>
    </source>
</evidence>
<dbReference type="Proteomes" id="UP000053750">
    <property type="component" value="Unassembled WGS sequence"/>
</dbReference>
<name>A0A9W5S1P5_9BACL</name>
<dbReference type="InterPro" id="IPR018060">
    <property type="entry name" value="HTH_AraC"/>
</dbReference>
<dbReference type="PROSITE" id="PS50110">
    <property type="entry name" value="RESPONSE_REGULATORY"/>
    <property type="match status" value="1"/>
</dbReference>
<keyword evidence="4" id="KW-0597">Phosphoprotein</keyword>
<evidence type="ECO:0000259" key="6">
    <source>
        <dbReference type="PROSITE" id="PS50110"/>
    </source>
</evidence>
<dbReference type="SMART" id="SM00448">
    <property type="entry name" value="REC"/>
    <property type="match status" value="1"/>
</dbReference>
<dbReference type="GO" id="GO:0043565">
    <property type="term" value="F:sequence-specific DNA binding"/>
    <property type="evidence" value="ECO:0007669"/>
    <property type="project" value="InterPro"/>
</dbReference>
<feature type="domain" description="HTH araC/xylS-type" evidence="5">
    <location>
        <begin position="434"/>
        <end position="532"/>
    </location>
</feature>
<dbReference type="InterPro" id="IPR041522">
    <property type="entry name" value="CdaR_GGDEF"/>
</dbReference>
<dbReference type="Gene3D" id="3.40.50.2300">
    <property type="match status" value="1"/>
</dbReference>
<gene>
    <name evidence="7" type="ORF">BG53_00245</name>
</gene>
<evidence type="ECO:0008006" key="9">
    <source>
        <dbReference type="Google" id="ProtNLM"/>
    </source>
</evidence>
<sequence length="540" mass="61771">MPKILIVDDEAIFRKGLQSMIAAWDKDWDVVGAAKDGIEALERLEELRPDAVLTDIRMPRMDGLQLQKIAKERFPEIASVVISGYEDFAYVQQSMRHGSKDYLLKPVEREELGRVLDQLKAELLQRTPEPVSAEERNEDMLIRQHVTEHVASGLLQGSVHPEDMKLLQRIGIDFDQPYFTCLVIKLDKDSVDRERYSHADPSLFQLYIQQFVQEVLDNRASGLCFVISDTEVVALVNLADERESKIELLEIAASIRRQIRSLSNITVTIGIGTVVEGAQSIPRAYHEAGIALLYRLIVGGDKVLDYEQTAKENQFKSGIKKWSWEALEQAINEGKTDEVKSIVETVIQDLCRIAQTPEAVHQQICKLLIHYYELAEDLGITKQWLRQTDIRTLLFDICSISAIDELVEECRKLLGRLTAGIAARGRNAERDPIEQSVRYLERHYREPVTLKEAADRVFLNQAYFSSLFKQRTGTTFVERLTELRVAEAKRRIAMTDEKIAVIAEGTGFLNLRHFNRVFKNETGFTPKDYRERVKQETGKH</sequence>
<dbReference type="InterPro" id="IPR001789">
    <property type="entry name" value="Sig_transdc_resp-reg_receiver"/>
</dbReference>
<dbReference type="SUPFAM" id="SSF52172">
    <property type="entry name" value="CheY-like"/>
    <property type="match status" value="1"/>
</dbReference>
<reference evidence="7 8" key="1">
    <citation type="submission" date="2014-02" db="EMBL/GenBank/DDBJ databases">
        <title>Genome sequence of Paenibacillus darwinianus reveals adaptive mechanisms for survival in Antarctic soils.</title>
        <authorList>
            <person name="Dsouza M."/>
            <person name="Taylor M.W."/>
            <person name="Turner S.J."/>
            <person name="Aislabie J."/>
        </authorList>
    </citation>
    <scope>NUCLEOTIDE SEQUENCE [LARGE SCALE GENOMIC DNA]</scope>
    <source>
        <strain evidence="7 8">CE1</strain>
    </source>
</reference>
<dbReference type="InterPro" id="IPR011006">
    <property type="entry name" value="CheY-like_superfamily"/>
</dbReference>
<dbReference type="Pfam" id="PF00072">
    <property type="entry name" value="Response_reg"/>
    <property type="match status" value="1"/>
</dbReference>
<dbReference type="PANTHER" id="PTHR43280:SF2">
    <property type="entry name" value="HTH-TYPE TRANSCRIPTIONAL REGULATOR EXSA"/>
    <property type="match status" value="1"/>
</dbReference>
<dbReference type="OrthoDB" id="9794370at2"/>
<dbReference type="Pfam" id="PF12833">
    <property type="entry name" value="HTH_18"/>
    <property type="match status" value="1"/>
</dbReference>
<dbReference type="PANTHER" id="PTHR43280">
    <property type="entry name" value="ARAC-FAMILY TRANSCRIPTIONAL REGULATOR"/>
    <property type="match status" value="1"/>
</dbReference>
<dbReference type="GO" id="GO:0003700">
    <property type="term" value="F:DNA-binding transcription factor activity"/>
    <property type="evidence" value="ECO:0007669"/>
    <property type="project" value="InterPro"/>
</dbReference>
<dbReference type="PROSITE" id="PS01124">
    <property type="entry name" value="HTH_ARAC_FAMILY_2"/>
    <property type="match status" value="1"/>
</dbReference>
<accession>A0A9W5S1P5</accession>
<dbReference type="EMBL" id="JFHU01000101">
    <property type="protein sequence ID" value="EXX89268.1"/>
    <property type="molecule type" value="Genomic_DNA"/>
</dbReference>
<dbReference type="SMART" id="SM00342">
    <property type="entry name" value="HTH_ARAC"/>
    <property type="match status" value="1"/>
</dbReference>
<dbReference type="InterPro" id="IPR009057">
    <property type="entry name" value="Homeodomain-like_sf"/>
</dbReference>
<protein>
    <recommendedName>
        <fullName evidence="9">AraC family transcriptional regulator</fullName>
    </recommendedName>
</protein>
<dbReference type="PROSITE" id="PS00041">
    <property type="entry name" value="HTH_ARAC_FAMILY_1"/>
    <property type="match status" value="1"/>
</dbReference>
<evidence type="ECO:0000259" key="5">
    <source>
        <dbReference type="PROSITE" id="PS01124"/>
    </source>
</evidence>
<dbReference type="InterPro" id="IPR018062">
    <property type="entry name" value="HTH_AraC-typ_CS"/>
</dbReference>
<comment type="caution">
    <text evidence="7">The sequence shown here is derived from an EMBL/GenBank/DDBJ whole genome shotgun (WGS) entry which is preliminary data.</text>
</comment>
<dbReference type="CDD" id="cd17536">
    <property type="entry name" value="REC_YesN-like"/>
    <property type="match status" value="1"/>
</dbReference>
<evidence type="ECO:0000256" key="3">
    <source>
        <dbReference type="ARBA" id="ARBA00023163"/>
    </source>
</evidence>
<feature type="modified residue" description="4-aspartylphosphate" evidence="4">
    <location>
        <position position="55"/>
    </location>
</feature>
<evidence type="ECO:0000313" key="8">
    <source>
        <dbReference type="Proteomes" id="UP000053750"/>
    </source>
</evidence>
<dbReference type="SUPFAM" id="SSF46689">
    <property type="entry name" value="Homeodomain-like"/>
    <property type="match status" value="2"/>
</dbReference>
<feature type="domain" description="Response regulatory" evidence="6">
    <location>
        <begin position="3"/>
        <end position="120"/>
    </location>
</feature>
<proteinExistence type="predicted"/>
<keyword evidence="2" id="KW-0238">DNA-binding</keyword>
<keyword evidence="8" id="KW-1185">Reference proteome</keyword>
<evidence type="ECO:0000256" key="2">
    <source>
        <dbReference type="ARBA" id="ARBA00023125"/>
    </source>
</evidence>
<organism evidence="7 8">
    <name type="scientific">Paenibacillus darwinianus</name>
    <dbReference type="NCBI Taxonomy" id="1380763"/>
    <lineage>
        <taxon>Bacteria</taxon>
        <taxon>Bacillati</taxon>
        <taxon>Bacillota</taxon>
        <taxon>Bacilli</taxon>
        <taxon>Bacillales</taxon>
        <taxon>Paenibacillaceae</taxon>
        <taxon>Paenibacillus</taxon>
    </lineage>
</organism>
<dbReference type="GO" id="GO:0000160">
    <property type="term" value="P:phosphorelay signal transduction system"/>
    <property type="evidence" value="ECO:0007669"/>
    <property type="project" value="InterPro"/>
</dbReference>
<keyword evidence="3" id="KW-0804">Transcription</keyword>
<evidence type="ECO:0000256" key="1">
    <source>
        <dbReference type="ARBA" id="ARBA00023015"/>
    </source>
</evidence>
<dbReference type="Pfam" id="PF17853">
    <property type="entry name" value="GGDEF_2"/>
    <property type="match status" value="1"/>
</dbReference>
<dbReference type="RefSeq" id="WP_036580325.1">
    <property type="nucleotide sequence ID" value="NZ_KK082141.1"/>
</dbReference>
<keyword evidence="1" id="KW-0805">Transcription regulation</keyword>
<dbReference type="AlphaFoldDB" id="A0A9W5S1P5"/>
<dbReference type="Gene3D" id="1.10.10.60">
    <property type="entry name" value="Homeodomain-like"/>
    <property type="match status" value="2"/>
</dbReference>